<dbReference type="Gene3D" id="3.30.470.20">
    <property type="entry name" value="ATP-grasp fold, B domain"/>
    <property type="match status" value="2"/>
</dbReference>
<accession>A0A7S3WZX7</accession>
<gene>
    <name evidence="4" type="ORF">EHUX00137_LOCUS41018</name>
</gene>
<evidence type="ECO:0000256" key="1">
    <source>
        <dbReference type="PROSITE-ProRule" id="PRU00409"/>
    </source>
</evidence>
<proteinExistence type="predicted"/>
<feature type="region of interest" description="Disordered" evidence="2">
    <location>
        <begin position="1076"/>
        <end position="1119"/>
    </location>
</feature>
<dbReference type="EMBL" id="HBIR01052561">
    <property type="protein sequence ID" value="CAE0588652.1"/>
    <property type="molecule type" value="Transcribed_RNA"/>
</dbReference>
<evidence type="ECO:0000313" key="4">
    <source>
        <dbReference type="EMBL" id="CAE0588652.1"/>
    </source>
</evidence>
<feature type="domain" description="ATP-grasp" evidence="3">
    <location>
        <begin position="269"/>
        <end position="485"/>
    </location>
</feature>
<name>A0A7S3WZX7_EMIHU</name>
<reference evidence="4" key="1">
    <citation type="submission" date="2021-01" db="EMBL/GenBank/DDBJ databases">
        <authorList>
            <person name="Corre E."/>
            <person name="Pelletier E."/>
            <person name="Niang G."/>
            <person name="Scheremetjew M."/>
            <person name="Finn R."/>
            <person name="Kale V."/>
            <person name="Holt S."/>
            <person name="Cochrane G."/>
            <person name="Meng A."/>
            <person name="Brown T."/>
            <person name="Cohen L."/>
        </authorList>
    </citation>
    <scope>NUCLEOTIDE SEQUENCE</scope>
    <source>
        <strain evidence="4">379</strain>
    </source>
</reference>
<dbReference type="SUPFAM" id="SSF56059">
    <property type="entry name" value="Glutathione synthetase ATP-binding domain-like"/>
    <property type="match status" value="1"/>
</dbReference>
<dbReference type="PROSITE" id="PS50975">
    <property type="entry name" value="ATP_GRASP"/>
    <property type="match status" value="1"/>
</dbReference>
<protein>
    <recommendedName>
        <fullName evidence="3">ATP-grasp domain-containing protein</fullName>
    </recommendedName>
</protein>
<organism evidence="4">
    <name type="scientific">Emiliania huxleyi</name>
    <name type="common">Coccolithophore</name>
    <name type="synonym">Pontosphaera huxleyi</name>
    <dbReference type="NCBI Taxonomy" id="2903"/>
    <lineage>
        <taxon>Eukaryota</taxon>
        <taxon>Haptista</taxon>
        <taxon>Haptophyta</taxon>
        <taxon>Prymnesiophyceae</taxon>
        <taxon>Isochrysidales</taxon>
        <taxon>Noelaerhabdaceae</taxon>
        <taxon>Emiliania</taxon>
    </lineage>
</organism>
<evidence type="ECO:0000259" key="3">
    <source>
        <dbReference type="PROSITE" id="PS50975"/>
    </source>
</evidence>
<keyword evidence="1" id="KW-0067">ATP-binding</keyword>
<feature type="compositionally biased region" description="Basic and acidic residues" evidence="2">
    <location>
        <begin position="1078"/>
        <end position="1094"/>
    </location>
</feature>
<evidence type="ECO:0000256" key="2">
    <source>
        <dbReference type="SAM" id="MobiDB-lite"/>
    </source>
</evidence>
<dbReference type="GO" id="GO:0046872">
    <property type="term" value="F:metal ion binding"/>
    <property type="evidence" value="ECO:0007669"/>
    <property type="project" value="InterPro"/>
</dbReference>
<sequence length="1425" mass="152929">MGDSRPLTCWSVDGVSVPSPPSLHQRRGLLRFLGAPARRIKAADDGASLSELNPDLGSLVKQRHPVLADAVKASMERAHHHSGHDGRTVSAGKRVLVFDVHVPLNGSQYGPMVHDGAAVPRGNILIGAVNEIPHAARRLGVWAEALVALPPHLMARSHAELSRPVAAGLLAVRRQYSRVVVCPARALSSSGPALARALRAATPEDDRRGRLYDGVLAWSGFHITRADDLAAALQLPPTRRYQLASGGGSSSDRAVERVHEGMKLRIRSRLRGSAGAVPSAGFRSLAQVSRWLNATRGRPVCFPCFLKPESHAGGSVGGGTYHIWKGAIHAPHQLLDKAQRLFSALRGAVLILERHLDGPMVFAETLTHRGAVLRASFRTLKMRDGQRRTTPGLLSYPAPHGSQIWQFPAVLTAEEETSCRAAVHDTVKGLGLVSGVFGLQLVLDSRLGCSLLEINLRPHGWPMLYESGWQALASDLWSYGEMALLLALDAPPHSLHAAAGLGAAPPPLVMDIACIGRIIGVGEMYYSELLEHLVGSGDCHMHVRRRGEPAELLAPPERPVPFGTFECLRNRFVAGPASKLRLEPAVAEPATCRDLCAAEAECAAFVHNRYLECHLLAGDARMLALSIDAPRHGTLGCKRAQLRLSGGKVAAIDSLVLDAPLTPSERGCFLSAADRYHAGYEQLFGPLLIQAGVTRCEVTSRGPSGRLEWLFLGDLGRPSAATALGDAAASELASRGVLINAIDQLAGLRSRGGTAALLHGVLGERAWEMTPRTATLELGRGPFSPHGLSPITPGATYILKAPVAANTHGLHLWTAPPLSDSGQAGLLGRLVRDARVAFCSRQEIASGRCQNSLVLQPLVPEPLLYEGRKLNIRSLHLLLPGRNGSATRLFHDYGQWMVAGSRLDESGRDAHIVNSAGRVGADSDARGFLVPPGPGAGGASLAKLAGYLSATPSALSEAGWARLDALGASDRSADAVEAALRGLWRETTGALLEAVCPAVAGARAGQYALLGADYLLDRHARLWLLELNPFPVMPLGTPPRHAMFGERMREALLLLHPWRAGENLPPASSLTELVEAPAPKDGRTCRSHSASREESPDEGGTLAGLAEEEGDGDEAGGGVALESSWPVASTCPRITPHRIALGLYGRPRALHAALPSLHGHVLGPLAAACVAVDVYIHANIAGGDVARVVREQLQVLRPVKCETRAQADDDRVEALATAAEATRTRTDGDCAWIRNYSPRQTASMLHELASLEALTRLWLPATEKYTAVLYTRTDLLYVNAIDVPVLLASGSHADGREVHTPFWHSFRGLNNRIAFGSPAAMRSYGTRIRHVEAYLRSGHRLNAEEFLAFAVGRDRLQPRNASLVAKRLREERFSLKLLGGSALARVFWYDTCLSTECAVAPHRCAFDCGVASYDRWRGWPHCRKK</sequence>
<dbReference type="InterPro" id="IPR011761">
    <property type="entry name" value="ATP-grasp"/>
</dbReference>
<dbReference type="GO" id="GO:0005524">
    <property type="term" value="F:ATP binding"/>
    <property type="evidence" value="ECO:0007669"/>
    <property type="project" value="UniProtKB-UniRule"/>
</dbReference>
<keyword evidence="1" id="KW-0547">Nucleotide-binding</keyword>